<dbReference type="EMBL" id="MUEO01000008">
    <property type="protein sequence ID" value="OOE45261.1"/>
    <property type="molecule type" value="Genomic_DNA"/>
</dbReference>
<dbReference type="Proteomes" id="UP000188726">
    <property type="component" value="Unassembled WGS sequence"/>
</dbReference>
<dbReference type="RefSeq" id="WP_077457383.1">
    <property type="nucleotide sequence ID" value="NZ_MUER01000012.1"/>
</dbReference>
<reference evidence="2 3" key="1">
    <citation type="journal article" date="2017" name="Genome Announc.">
        <title>Draft Genome Sequences of Salinivibrio proteolyticus, Salinivibrio sharmensis, Salinivibrio siamensis, Salinivibrio costicola subsp. alcaliphilus, Salinivibrio costicola subsp. vallismortis, and 29 New Isolates Belonging to the Genus Salinivibrio.</title>
        <authorList>
            <person name="Lopez-Hermoso C."/>
            <person name="de la Haba R.R."/>
            <person name="Sanchez-Porro C."/>
            <person name="Bayliss S.C."/>
            <person name="Feil E.J."/>
            <person name="Ventosa A."/>
        </authorList>
    </citation>
    <scope>NUCLEOTIDE SEQUENCE [LARGE SCALE GENOMIC DNA]</scope>
    <source>
        <strain evidence="2 3">IC202</strain>
    </source>
</reference>
<evidence type="ECO:0000313" key="3">
    <source>
        <dbReference type="Proteomes" id="UP000188726"/>
    </source>
</evidence>
<feature type="coiled-coil region" evidence="1">
    <location>
        <begin position="130"/>
        <end position="157"/>
    </location>
</feature>
<name>A0AB36K921_9GAMM</name>
<keyword evidence="1" id="KW-0175">Coiled coil</keyword>
<dbReference type="AlphaFoldDB" id="A0AB36K921"/>
<evidence type="ECO:0000256" key="1">
    <source>
        <dbReference type="SAM" id="Coils"/>
    </source>
</evidence>
<dbReference type="PROSITE" id="PS51257">
    <property type="entry name" value="PROKAR_LIPOPROTEIN"/>
    <property type="match status" value="1"/>
</dbReference>
<sequence length="217" mass="24840">MIKELPVRVIFLFAIGLTLLTGCQSAYYSAMEQVGIHKRDIMVDRVEDASDAQQAAQSQFKNARQALSQLTQFDGGELQAAYDAVDSQYQTSHEAVTHVRERIDALESVSEALFDEWEDELDLYTNQRLQRDSEQRLRQTREEYERLRDAMRRAEQTMTPVLNTLQDNRLYLKHNLNARAIGALQGELDALSGEIDRAVADMQRAIQASNRFIQTLN</sequence>
<protein>
    <submittedName>
        <fullName evidence="2">DNA repair protein</fullName>
    </submittedName>
</protein>
<gene>
    <name evidence="2" type="ORF">BZG09_04760</name>
</gene>
<organism evidence="2 3">
    <name type="scientific">Salinivibrio kushneri</name>
    <dbReference type="NCBI Taxonomy" id="1908198"/>
    <lineage>
        <taxon>Bacteria</taxon>
        <taxon>Pseudomonadati</taxon>
        <taxon>Pseudomonadota</taxon>
        <taxon>Gammaproteobacteria</taxon>
        <taxon>Vibrionales</taxon>
        <taxon>Vibrionaceae</taxon>
        <taxon>Salinivibrio</taxon>
    </lineage>
</organism>
<dbReference type="InterPro" id="IPR021342">
    <property type="entry name" value="DUF2959"/>
</dbReference>
<comment type="caution">
    <text evidence="2">The sequence shown here is derived from an EMBL/GenBank/DDBJ whole genome shotgun (WGS) entry which is preliminary data.</text>
</comment>
<evidence type="ECO:0000313" key="2">
    <source>
        <dbReference type="EMBL" id="OOE45261.1"/>
    </source>
</evidence>
<accession>A0AB36K921</accession>
<proteinExistence type="predicted"/>
<dbReference type="Pfam" id="PF11172">
    <property type="entry name" value="DUF2959"/>
    <property type="match status" value="1"/>
</dbReference>